<name>A0A7C3UZX1_9BACT</name>
<dbReference type="GO" id="GO:0016810">
    <property type="term" value="F:hydrolase activity, acting on carbon-nitrogen (but not peptide) bonds"/>
    <property type="evidence" value="ECO:0007669"/>
    <property type="project" value="InterPro"/>
</dbReference>
<dbReference type="Gene3D" id="3.20.20.140">
    <property type="entry name" value="Metal-dependent hydrolases"/>
    <property type="match status" value="1"/>
</dbReference>
<gene>
    <name evidence="3" type="ORF">ENW96_14455</name>
</gene>
<comment type="caution">
    <text evidence="3">The sequence shown here is derived from an EMBL/GenBank/DDBJ whole genome shotgun (WGS) entry which is preliminary data.</text>
</comment>
<dbReference type="InterPro" id="IPR050287">
    <property type="entry name" value="MTA/SAH_deaminase"/>
</dbReference>
<dbReference type="InterPro" id="IPR006680">
    <property type="entry name" value="Amidohydro-rel"/>
</dbReference>
<evidence type="ECO:0000313" key="3">
    <source>
        <dbReference type="EMBL" id="HGF35557.1"/>
    </source>
</evidence>
<evidence type="ECO:0000256" key="1">
    <source>
        <dbReference type="ARBA" id="ARBA00022801"/>
    </source>
</evidence>
<dbReference type="SUPFAM" id="SSF51556">
    <property type="entry name" value="Metallo-dependent hydrolases"/>
    <property type="match status" value="1"/>
</dbReference>
<dbReference type="PANTHER" id="PTHR43794">
    <property type="entry name" value="AMINOHYDROLASE SSNA-RELATED"/>
    <property type="match status" value="1"/>
</dbReference>
<sequence length="406" mass="44054">MVQVTLHRARRVVAGTGAVLDNGAVAVRGDRVVAVGKAPELKRGFSGSVADHGDGAILPALVNAHVHLELSGLKGQILPQPAFPQWLEQTLAASSKLTPEARKTAVQAGLAELRRTGTGLVGEVSNTGVGFPLLVESGLEFHYFYECLGFNLLTDRPLEADFPFFLRAPARAANFGAAAHAAYSVSGPLFRRITAWNRSRRRKGAVHLAESQEELAFLQGGTGFFRRLLIQRGRWYEDYKAPGGTPVAYLDRLGFLGEDVLAVHGLWLSQTDREILARRRTTVVLCPRSNQFTGAGFPDLPALVRAGVPLALGTDSLASNRDLNLFKEMLALHRQYPDFPLSELFGLGAWQGARILGREHDLGSIEPGKRAALLFVPMDGREEFWPSLIASAAEGNVTWISGYATI</sequence>
<dbReference type="InterPro" id="IPR032466">
    <property type="entry name" value="Metal_Hydrolase"/>
</dbReference>
<keyword evidence="1" id="KW-0378">Hydrolase</keyword>
<evidence type="ECO:0000259" key="2">
    <source>
        <dbReference type="Pfam" id="PF01979"/>
    </source>
</evidence>
<organism evidence="3">
    <name type="scientific">Desulfobacca acetoxidans</name>
    <dbReference type="NCBI Taxonomy" id="60893"/>
    <lineage>
        <taxon>Bacteria</taxon>
        <taxon>Pseudomonadati</taxon>
        <taxon>Thermodesulfobacteriota</taxon>
        <taxon>Desulfobaccia</taxon>
        <taxon>Desulfobaccales</taxon>
        <taxon>Desulfobaccaceae</taxon>
        <taxon>Desulfobacca</taxon>
    </lineage>
</organism>
<feature type="domain" description="Amidohydrolase-related" evidence="2">
    <location>
        <begin position="57"/>
        <end position="376"/>
    </location>
</feature>
<dbReference type="Pfam" id="PF01979">
    <property type="entry name" value="Amidohydro_1"/>
    <property type="match status" value="1"/>
</dbReference>
<dbReference type="SUPFAM" id="SSF51338">
    <property type="entry name" value="Composite domain of metallo-dependent hydrolases"/>
    <property type="match status" value="1"/>
</dbReference>
<reference evidence="3" key="1">
    <citation type="journal article" date="2020" name="mSystems">
        <title>Genome- and Community-Level Interaction Insights into Carbon Utilization and Element Cycling Functions of Hydrothermarchaeota in Hydrothermal Sediment.</title>
        <authorList>
            <person name="Zhou Z."/>
            <person name="Liu Y."/>
            <person name="Xu W."/>
            <person name="Pan J."/>
            <person name="Luo Z.H."/>
            <person name="Li M."/>
        </authorList>
    </citation>
    <scope>NUCLEOTIDE SEQUENCE [LARGE SCALE GENOMIC DNA]</scope>
    <source>
        <strain evidence="3">SpSt-897</strain>
    </source>
</reference>
<dbReference type="EMBL" id="DTMF01000343">
    <property type="protein sequence ID" value="HGF35557.1"/>
    <property type="molecule type" value="Genomic_DNA"/>
</dbReference>
<dbReference type="InterPro" id="IPR011059">
    <property type="entry name" value="Metal-dep_hydrolase_composite"/>
</dbReference>
<protein>
    <recommendedName>
        <fullName evidence="2">Amidohydrolase-related domain-containing protein</fullName>
    </recommendedName>
</protein>
<proteinExistence type="predicted"/>
<dbReference type="AlphaFoldDB" id="A0A7C3UZX1"/>
<dbReference type="PANTHER" id="PTHR43794:SF11">
    <property type="entry name" value="AMIDOHYDROLASE-RELATED DOMAIN-CONTAINING PROTEIN"/>
    <property type="match status" value="1"/>
</dbReference>
<accession>A0A7C3UZX1</accession>